<gene>
    <name evidence="4" type="ORF">ACFPUZ_06720</name>
</gene>
<dbReference type="EMBL" id="JBHSQE010000004">
    <property type="protein sequence ID" value="MFC6146496.1"/>
    <property type="molecule type" value="Genomic_DNA"/>
</dbReference>
<organism evidence="4 5">
    <name type="scientific">Corynebacterium nasicanis</name>
    <dbReference type="NCBI Taxonomy" id="1448267"/>
    <lineage>
        <taxon>Bacteria</taxon>
        <taxon>Bacillati</taxon>
        <taxon>Actinomycetota</taxon>
        <taxon>Actinomycetes</taxon>
        <taxon>Mycobacteriales</taxon>
        <taxon>Corynebacteriaceae</taxon>
        <taxon>Corynebacterium</taxon>
    </lineage>
</organism>
<sequence length="252" mass="27042">MPHSTAVESRDLRVSLGSRRRRVEVLQGLDLHIATGSITGLFGPSGCGKTTLMRCIAGLQHHSGDLRVLDSPAGSPALRGRLGYVTQSPSLYPELSIDENLAYFARLAGGRVDPGLLDTLGLAAVHENRVADLSGGQRGRASLGAALVGDPELLIMDEPTVGLDPVIRAQLWETFRGLAAAGRTLLVSSHVMEEAGHCDHLILLRAGRLLWEGAPADLLAGTGTRSYEDAFLAIIEQHEHPEHPEHQERSPR</sequence>
<evidence type="ECO:0000313" key="4">
    <source>
        <dbReference type="EMBL" id="MFC6146496.1"/>
    </source>
</evidence>
<name>A0ABW1QB44_9CORY</name>
<dbReference type="InterPro" id="IPR027417">
    <property type="entry name" value="P-loop_NTPase"/>
</dbReference>
<proteinExistence type="predicted"/>
<dbReference type="InterPro" id="IPR003593">
    <property type="entry name" value="AAA+_ATPase"/>
</dbReference>
<dbReference type="RefSeq" id="WP_377001015.1">
    <property type="nucleotide sequence ID" value="NZ_JBHSQE010000004.1"/>
</dbReference>
<protein>
    <submittedName>
        <fullName evidence="4">ABC transporter ATP-binding protein</fullName>
    </submittedName>
</protein>
<evidence type="ECO:0000259" key="3">
    <source>
        <dbReference type="PROSITE" id="PS50893"/>
    </source>
</evidence>
<evidence type="ECO:0000313" key="5">
    <source>
        <dbReference type="Proteomes" id="UP001596244"/>
    </source>
</evidence>
<reference evidence="5" key="1">
    <citation type="journal article" date="2019" name="Int. J. Syst. Evol. Microbiol.">
        <title>The Global Catalogue of Microorganisms (GCM) 10K type strain sequencing project: providing services to taxonomists for standard genome sequencing and annotation.</title>
        <authorList>
            <consortium name="The Broad Institute Genomics Platform"/>
            <consortium name="The Broad Institute Genome Sequencing Center for Infectious Disease"/>
            <person name="Wu L."/>
            <person name="Ma J."/>
        </authorList>
    </citation>
    <scope>NUCLEOTIDE SEQUENCE [LARGE SCALE GENOMIC DNA]</scope>
    <source>
        <strain evidence="5">CCUG 51943</strain>
    </source>
</reference>
<dbReference type="Gene3D" id="3.40.50.300">
    <property type="entry name" value="P-loop containing nucleotide triphosphate hydrolases"/>
    <property type="match status" value="1"/>
</dbReference>
<dbReference type="SMART" id="SM00382">
    <property type="entry name" value="AAA"/>
    <property type="match status" value="1"/>
</dbReference>
<comment type="caution">
    <text evidence="4">The sequence shown here is derived from an EMBL/GenBank/DDBJ whole genome shotgun (WGS) entry which is preliminary data.</text>
</comment>
<dbReference type="GO" id="GO:0005524">
    <property type="term" value="F:ATP binding"/>
    <property type="evidence" value="ECO:0007669"/>
    <property type="project" value="UniProtKB-KW"/>
</dbReference>
<keyword evidence="2 4" id="KW-0067">ATP-binding</keyword>
<feature type="domain" description="ABC transporter" evidence="3">
    <location>
        <begin position="7"/>
        <end position="231"/>
    </location>
</feature>
<keyword evidence="1" id="KW-0547">Nucleotide-binding</keyword>
<evidence type="ECO:0000256" key="2">
    <source>
        <dbReference type="ARBA" id="ARBA00022840"/>
    </source>
</evidence>
<dbReference type="PANTHER" id="PTHR43038:SF3">
    <property type="entry name" value="ABC TRANSPORTER G FAMILY MEMBER 20 ISOFORM X1"/>
    <property type="match status" value="1"/>
</dbReference>
<evidence type="ECO:0000256" key="1">
    <source>
        <dbReference type="ARBA" id="ARBA00022741"/>
    </source>
</evidence>
<dbReference type="PROSITE" id="PS50893">
    <property type="entry name" value="ABC_TRANSPORTER_2"/>
    <property type="match status" value="1"/>
</dbReference>
<dbReference type="CDD" id="cd03230">
    <property type="entry name" value="ABC_DR_subfamily_A"/>
    <property type="match status" value="1"/>
</dbReference>
<dbReference type="Pfam" id="PF00005">
    <property type="entry name" value="ABC_tran"/>
    <property type="match status" value="1"/>
</dbReference>
<dbReference type="SUPFAM" id="SSF52540">
    <property type="entry name" value="P-loop containing nucleoside triphosphate hydrolases"/>
    <property type="match status" value="1"/>
</dbReference>
<dbReference type="InterPro" id="IPR003439">
    <property type="entry name" value="ABC_transporter-like_ATP-bd"/>
</dbReference>
<dbReference type="Proteomes" id="UP001596244">
    <property type="component" value="Unassembled WGS sequence"/>
</dbReference>
<dbReference type="PANTHER" id="PTHR43038">
    <property type="entry name" value="ATP-BINDING CASSETTE, SUB-FAMILY H, MEMBER 1"/>
    <property type="match status" value="1"/>
</dbReference>
<accession>A0ABW1QB44</accession>
<keyword evidence="5" id="KW-1185">Reference proteome</keyword>